<dbReference type="Gene3D" id="3.30.230.10">
    <property type="match status" value="1"/>
</dbReference>
<dbReference type="InterPro" id="IPR014721">
    <property type="entry name" value="Ribsml_uS5_D2-typ_fold_subgr"/>
</dbReference>
<dbReference type="PROSITE" id="PS51318">
    <property type="entry name" value="TAT"/>
    <property type="match status" value="1"/>
</dbReference>
<sequence length="252" mass="26365">MPPTERETTSASTSDSSDDIVSRIERDLLSRREFLAGLGLGSIGGAGGAVALTRSDTDFQSLATLAGGAASLPDTQFHLPAVDAANSGLIIATNFEFSDGNGELFVNLNGIEIRHDLQRALDEARQTATRLTGRSLGDTATHVSFVSPETGTLTLRGKSWEAGLTVAFIASLRQQSLSSETLITGIVADDGKLLPVGGIKAKARSARAFGATELIVPSDTDSDVTIEGLRVTPVESISDALSHLAQTQRSEQ</sequence>
<accession>A0A256IQU3</accession>
<dbReference type="InterPro" id="IPR008269">
    <property type="entry name" value="Lon_proteolytic"/>
</dbReference>
<evidence type="ECO:0000259" key="2">
    <source>
        <dbReference type="Pfam" id="PF05362"/>
    </source>
</evidence>
<dbReference type="SUPFAM" id="SSF54211">
    <property type="entry name" value="Ribosomal protein S5 domain 2-like"/>
    <property type="match status" value="1"/>
</dbReference>
<dbReference type="InterPro" id="IPR006311">
    <property type="entry name" value="TAT_signal"/>
</dbReference>
<comment type="caution">
    <text evidence="3">The sequence shown here is derived from an EMBL/GenBank/DDBJ whole genome shotgun (WGS) entry which is preliminary data.</text>
</comment>
<feature type="domain" description="Lon proteolytic" evidence="2">
    <location>
        <begin position="148"/>
        <end position="243"/>
    </location>
</feature>
<dbReference type="AlphaFoldDB" id="A0A256IQU3"/>
<reference evidence="3 4" key="1">
    <citation type="journal article" date="2014" name="Front. Microbiol.">
        <title>Population and genomic analysis of the genus Halorubrum.</title>
        <authorList>
            <person name="Fullmer M.S."/>
            <person name="Soucy S.M."/>
            <person name="Swithers K.S."/>
            <person name="Makkay A.M."/>
            <person name="Wheeler R."/>
            <person name="Ventosa A."/>
            <person name="Gogarten J.P."/>
            <person name="Papke R.T."/>
        </authorList>
    </citation>
    <scope>NUCLEOTIDE SEQUENCE [LARGE SCALE GENOMIC DNA]</scope>
    <source>
        <strain evidence="3 4">Cb34</strain>
    </source>
</reference>
<proteinExistence type="predicted"/>
<dbReference type="Proteomes" id="UP000216308">
    <property type="component" value="Unassembled WGS sequence"/>
</dbReference>
<dbReference type="PRINTS" id="PR00830">
    <property type="entry name" value="ENDOLAPTASE"/>
</dbReference>
<comment type="subcellular location">
    <subcellularLocation>
        <location evidence="1">Endomembrane system</location>
        <topology evidence="1">Multi-pass membrane protein</topology>
    </subcellularLocation>
</comment>
<dbReference type="GO" id="GO:0006508">
    <property type="term" value="P:proteolysis"/>
    <property type="evidence" value="ECO:0007669"/>
    <property type="project" value="InterPro"/>
</dbReference>
<keyword evidence="4" id="KW-1185">Reference proteome</keyword>
<protein>
    <recommendedName>
        <fullName evidence="2">Lon proteolytic domain-containing protein</fullName>
    </recommendedName>
</protein>
<organism evidence="3 4">
    <name type="scientific">Halorubrum halodurans</name>
    <dbReference type="NCBI Taxonomy" id="1383851"/>
    <lineage>
        <taxon>Archaea</taxon>
        <taxon>Methanobacteriati</taxon>
        <taxon>Methanobacteriota</taxon>
        <taxon>Stenosarchaea group</taxon>
        <taxon>Halobacteria</taxon>
        <taxon>Halobacteriales</taxon>
        <taxon>Haloferacaceae</taxon>
        <taxon>Halorubrum</taxon>
    </lineage>
</organism>
<dbReference type="EMBL" id="NHPJ01000017">
    <property type="protein sequence ID" value="OYR58918.1"/>
    <property type="molecule type" value="Genomic_DNA"/>
</dbReference>
<evidence type="ECO:0000313" key="3">
    <source>
        <dbReference type="EMBL" id="OYR58918.1"/>
    </source>
</evidence>
<evidence type="ECO:0000313" key="4">
    <source>
        <dbReference type="Proteomes" id="UP000216308"/>
    </source>
</evidence>
<dbReference type="InterPro" id="IPR020568">
    <property type="entry name" value="Ribosomal_Su5_D2-typ_SF"/>
</dbReference>
<dbReference type="GO" id="GO:0012505">
    <property type="term" value="C:endomembrane system"/>
    <property type="evidence" value="ECO:0007669"/>
    <property type="project" value="UniProtKB-SubCell"/>
</dbReference>
<dbReference type="GO" id="GO:0004252">
    <property type="term" value="F:serine-type endopeptidase activity"/>
    <property type="evidence" value="ECO:0007669"/>
    <property type="project" value="InterPro"/>
</dbReference>
<gene>
    <name evidence="3" type="ORF">DJ70_01870</name>
</gene>
<dbReference type="Pfam" id="PF05362">
    <property type="entry name" value="Lon_C"/>
    <property type="match status" value="1"/>
</dbReference>
<dbReference type="GO" id="GO:0004176">
    <property type="term" value="F:ATP-dependent peptidase activity"/>
    <property type="evidence" value="ECO:0007669"/>
    <property type="project" value="InterPro"/>
</dbReference>
<evidence type="ECO:0000256" key="1">
    <source>
        <dbReference type="ARBA" id="ARBA00004127"/>
    </source>
</evidence>
<name>A0A256IQU3_9EURY</name>